<comment type="caution">
    <text evidence="2">The sequence shown here is derived from an EMBL/GenBank/DDBJ whole genome shotgun (WGS) entry which is preliminary data.</text>
</comment>
<dbReference type="PROSITE" id="PS50848">
    <property type="entry name" value="START"/>
    <property type="match status" value="1"/>
</dbReference>
<evidence type="ECO:0000313" key="2">
    <source>
        <dbReference type="EMBL" id="KAJ3666726.1"/>
    </source>
</evidence>
<dbReference type="InterPro" id="IPR002913">
    <property type="entry name" value="START_lipid-bd_dom"/>
</dbReference>
<evidence type="ECO:0000313" key="3">
    <source>
        <dbReference type="Proteomes" id="UP001168821"/>
    </source>
</evidence>
<dbReference type="Proteomes" id="UP001168821">
    <property type="component" value="Unassembled WGS sequence"/>
</dbReference>
<name>A0AA38MTH0_9CUCU</name>
<feature type="domain" description="START" evidence="1">
    <location>
        <begin position="210"/>
        <end position="285"/>
    </location>
</feature>
<dbReference type="SUPFAM" id="SSF55961">
    <property type="entry name" value="Bet v1-like"/>
    <property type="match status" value="1"/>
</dbReference>
<gene>
    <name evidence="2" type="ORF">Zmor_002158</name>
</gene>
<accession>A0AA38MTH0</accession>
<sequence length="300" mass="35631">MYRRRLSQPFPTYPNLKTLLLENKSISDRCYKLAFMIRQISPLKNIYEVREQVQVLFRNNKVVEILRERFSSAVPRSLKDHSTSVLRVWAHQCECVLAQRLRRGQQIYCLYSRLWEERALREFLKQMRHRVGIRGRDFLLGALGVAAYDWRANRIPESDIRKHSNELDYIYKLKDKTLCKKCSKNSKICPCKKGDKEEVEKPIVKAYDDWNLFIEKSDLVVWRRPHSSGNFEYKVYGSYTDVTAEDFLNVQIDVDYRRQWDNTAVMLNVVETDPDPASNSDIVYWEMLWPVSNVIDDVFL</sequence>
<dbReference type="InterPro" id="IPR051213">
    <property type="entry name" value="START_lipid_transfer"/>
</dbReference>
<protein>
    <recommendedName>
        <fullName evidence="1">START domain-containing protein</fullName>
    </recommendedName>
</protein>
<proteinExistence type="predicted"/>
<dbReference type="EMBL" id="JALNTZ010000001">
    <property type="protein sequence ID" value="KAJ3666726.1"/>
    <property type="molecule type" value="Genomic_DNA"/>
</dbReference>
<dbReference type="PANTHER" id="PTHR19308:SF8">
    <property type="entry name" value="STAR-RELATED LIPID TRANSFER PROTEIN 7, MITOCHONDRIAL"/>
    <property type="match status" value="1"/>
</dbReference>
<dbReference type="GO" id="GO:0005737">
    <property type="term" value="C:cytoplasm"/>
    <property type="evidence" value="ECO:0007669"/>
    <property type="project" value="UniProtKB-ARBA"/>
</dbReference>
<dbReference type="AlphaFoldDB" id="A0AA38MTH0"/>
<dbReference type="InterPro" id="IPR023393">
    <property type="entry name" value="START-like_dom_sf"/>
</dbReference>
<keyword evidence="3" id="KW-1185">Reference proteome</keyword>
<evidence type="ECO:0000259" key="1">
    <source>
        <dbReference type="PROSITE" id="PS50848"/>
    </source>
</evidence>
<dbReference type="GO" id="GO:0008289">
    <property type="term" value="F:lipid binding"/>
    <property type="evidence" value="ECO:0007669"/>
    <property type="project" value="InterPro"/>
</dbReference>
<dbReference type="PANTHER" id="PTHR19308">
    <property type="entry name" value="PHOSPHATIDYLCHOLINE TRANSFER PROTEIN"/>
    <property type="match status" value="1"/>
</dbReference>
<reference evidence="2" key="1">
    <citation type="journal article" date="2023" name="G3 (Bethesda)">
        <title>Whole genome assemblies of Zophobas morio and Tenebrio molitor.</title>
        <authorList>
            <person name="Kaur S."/>
            <person name="Stinson S.A."/>
            <person name="diCenzo G.C."/>
        </authorList>
    </citation>
    <scope>NUCLEOTIDE SEQUENCE</scope>
    <source>
        <strain evidence="2">QUZm001</strain>
    </source>
</reference>
<dbReference type="Gene3D" id="3.30.530.20">
    <property type="match status" value="1"/>
</dbReference>
<organism evidence="2 3">
    <name type="scientific">Zophobas morio</name>
    <dbReference type="NCBI Taxonomy" id="2755281"/>
    <lineage>
        <taxon>Eukaryota</taxon>
        <taxon>Metazoa</taxon>
        <taxon>Ecdysozoa</taxon>
        <taxon>Arthropoda</taxon>
        <taxon>Hexapoda</taxon>
        <taxon>Insecta</taxon>
        <taxon>Pterygota</taxon>
        <taxon>Neoptera</taxon>
        <taxon>Endopterygota</taxon>
        <taxon>Coleoptera</taxon>
        <taxon>Polyphaga</taxon>
        <taxon>Cucujiformia</taxon>
        <taxon>Tenebrionidae</taxon>
        <taxon>Zophobas</taxon>
    </lineage>
</organism>